<keyword evidence="3 6" id="KW-0812">Transmembrane</keyword>
<sequence>MRWVLGLALVLAIAFALAWRDRFDAAALQAWVEGAGAAGPVVFIGLYAVATVLFLPGAVLTLAGGTLFGPLWGTLWNLTGATLGAALAFLIARHLGADWVARRAGPRLQRLNEGVASEGWRFVAFVRLVPLFPFNLLNYALGLTRISFVTYLLSTWVFMLPGAFAYTWLGHAGREALSGGDGLVRNVTIAVSLLAAVALLPRLVRQLRAKPMLDVLDLKCELEAGEGVLLLDVRTVAEFTGDLGHIAQARNLTLEELPECLVEFESRKQRPVRLICRTDRRSAQAARLLAEAGFSDAQVIRGGMTAWRAHGWAVVNA</sequence>
<keyword evidence="5 6" id="KW-0472">Membrane</keyword>
<keyword evidence="4 6" id="KW-1133">Transmembrane helix</keyword>
<feature type="transmembrane region" description="Helical" evidence="6">
    <location>
        <begin position="75"/>
        <end position="92"/>
    </location>
</feature>
<comment type="similarity">
    <text evidence="6">Belongs to the TVP38/TMEM64 family.</text>
</comment>
<dbReference type="SUPFAM" id="SSF52821">
    <property type="entry name" value="Rhodanese/Cell cycle control phosphatase"/>
    <property type="match status" value="1"/>
</dbReference>
<evidence type="ECO:0000313" key="9">
    <source>
        <dbReference type="Proteomes" id="UP000285575"/>
    </source>
</evidence>
<evidence type="ECO:0000256" key="1">
    <source>
        <dbReference type="ARBA" id="ARBA00004651"/>
    </source>
</evidence>
<dbReference type="GO" id="GO:0016740">
    <property type="term" value="F:transferase activity"/>
    <property type="evidence" value="ECO:0007669"/>
    <property type="project" value="UniProtKB-KW"/>
</dbReference>
<proteinExistence type="inferred from homology"/>
<dbReference type="PANTHER" id="PTHR12677:SF59">
    <property type="entry name" value="GOLGI APPARATUS MEMBRANE PROTEIN TVP38-RELATED"/>
    <property type="match status" value="1"/>
</dbReference>
<dbReference type="PANTHER" id="PTHR12677">
    <property type="entry name" value="GOLGI APPARATUS MEMBRANE PROTEIN TVP38-RELATED"/>
    <property type="match status" value="1"/>
</dbReference>
<dbReference type="InterPro" id="IPR036873">
    <property type="entry name" value="Rhodanese-like_dom_sf"/>
</dbReference>
<protein>
    <recommendedName>
        <fullName evidence="6">TVP38/TMEM64 family membrane protein</fullName>
    </recommendedName>
</protein>
<dbReference type="EMBL" id="SACR01000003">
    <property type="protein sequence ID" value="RVU46602.1"/>
    <property type="molecule type" value="Genomic_DNA"/>
</dbReference>
<name>A0A437RIK6_9BURK</name>
<evidence type="ECO:0000256" key="5">
    <source>
        <dbReference type="ARBA" id="ARBA00023136"/>
    </source>
</evidence>
<evidence type="ECO:0000256" key="2">
    <source>
        <dbReference type="ARBA" id="ARBA00022475"/>
    </source>
</evidence>
<dbReference type="PROSITE" id="PS50206">
    <property type="entry name" value="RHODANESE_3"/>
    <property type="match status" value="1"/>
</dbReference>
<dbReference type="CDD" id="cd00158">
    <property type="entry name" value="RHOD"/>
    <property type="match status" value="1"/>
</dbReference>
<comment type="subcellular location">
    <subcellularLocation>
        <location evidence="1 6">Cell membrane</location>
        <topology evidence="1 6">Multi-pass membrane protein</topology>
    </subcellularLocation>
</comment>
<keyword evidence="8" id="KW-0808">Transferase</keyword>
<dbReference type="GO" id="GO:0005886">
    <property type="term" value="C:plasma membrane"/>
    <property type="evidence" value="ECO:0007669"/>
    <property type="project" value="UniProtKB-SubCell"/>
</dbReference>
<evidence type="ECO:0000259" key="7">
    <source>
        <dbReference type="PROSITE" id="PS50206"/>
    </source>
</evidence>
<dbReference type="InterPro" id="IPR015414">
    <property type="entry name" value="TMEM64"/>
</dbReference>
<dbReference type="InterPro" id="IPR001763">
    <property type="entry name" value="Rhodanese-like_dom"/>
</dbReference>
<dbReference type="Pfam" id="PF09335">
    <property type="entry name" value="VTT_dom"/>
    <property type="match status" value="1"/>
</dbReference>
<feature type="transmembrane region" description="Helical" evidence="6">
    <location>
        <begin position="183"/>
        <end position="204"/>
    </location>
</feature>
<evidence type="ECO:0000256" key="6">
    <source>
        <dbReference type="RuleBase" id="RU366058"/>
    </source>
</evidence>
<evidence type="ECO:0000256" key="3">
    <source>
        <dbReference type="ARBA" id="ARBA00022692"/>
    </source>
</evidence>
<dbReference type="InterPro" id="IPR032816">
    <property type="entry name" value="VTT_dom"/>
</dbReference>
<dbReference type="Gene3D" id="3.40.250.10">
    <property type="entry name" value="Rhodanese-like domain"/>
    <property type="match status" value="1"/>
</dbReference>
<evidence type="ECO:0000313" key="8">
    <source>
        <dbReference type="EMBL" id="RVU46602.1"/>
    </source>
</evidence>
<feature type="transmembrane region" description="Helical" evidence="6">
    <location>
        <begin position="44"/>
        <end position="68"/>
    </location>
</feature>
<organism evidence="8 9">
    <name type="scientific">Rubrivivax rivuli</name>
    <dbReference type="NCBI Taxonomy" id="1862385"/>
    <lineage>
        <taxon>Bacteria</taxon>
        <taxon>Pseudomonadati</taxon>
        <taxon>Pseudomonadota</taxon>
        <taxon>Betaproteobacteria</taxon>
        <taxon>Burkholderiales</taxon>
        <taxon>Sphaerotilaceae</taxon>
        <taxon>Rubrivivax</taxon>
    </lineage>
</organism>
<dbReference type="Proteomes" id="UP000285575">
    <property type="component" value="Unassembled WGS sequence"/>
</dbReference>
<dbReference type="SMART" id="SM00450">
    <property type="entry name" value="RHOD"/>
    <property type="match status" value="1"/>
</dbReference>
<gene>
    <name evidence="8" type="ORF">EOE66_08885</name>
</gene>
<accession>A0A437RIK6</accession>
<keyword evidence="9" id="KW-1185">Reference proteome</keyword>
<feature type="transmembrane region" description="Helical" evidence="6">
    <location>
        <begin position="120"/>
        <end position="141"/>
    </location>
</feature>
<dbReference type="OrthoDB" id="1445766at2"/>
<comment type="caution">
    <text evidence="8">The sequence shown here is derived from an EMBL/GenBank/DDBJ whole genome shotgun (WGS) entry which is preliminary data.</text>
</comment>
<evidence type="ECO:0000256" key="4">
    <source>
        <dbReference type="ARBA" id="ARBA00022989"/>
    </source>
</evidence>
<reference evidence="8 9" key="1">
    <citation type="submission" date="2019-01" db="EMBL/GenBank/DDBJ databases">
        <authorList>
            <person name="Chen W.-M."/>
        </authorList>
    </citation>
    <scope>NUCLEOTIDE SEQUENCE [LARGE SCALE GENOMIC DNA]</scope>
    <source>
        <strain evidence="8 9">KYPY4</strain>
    </source>
</reference>
<feature type="domain" description="Rhodanese" evidence="7">
    <location>
        <begin position="224"/>
        <end position="316"/>
    </location>
</feature>
<dbReference type="AlphaFoldDB" id="A0A437RIK6"/>
<keyword evidence="2 6" id="KW-1003">Cell membrane</keyword>
<feature type="transmembrane region" description="Helical" evidence="6">
    <location>
        <begin position="148"/>
        <end position="171"/>
    </location>
</feature>
<dbReference type="Pfam" id="PF00581">
    <property type="entry name" value="Rhodanese"/>
    <property type="match status" value="1"/>
</dbReference>